<evidence type="ECO:0000256" key="2">
    <source>
        <dbReference type="ARBA" id="ARBA00012254"/>
    </source>
</evidence>
<reference evidence="10" key="1">
    <citation type="submission" date="2023-07" db="EMBL/GenBank/DDBJ databases">
        <title>Genomic Encyclopedia of Type Strains, Phase IV (KMG-IV): sequencing the most valuable type-strain genomes for metagenomic binning, comparative biology and taxonomic classification.</title>
        <authorList>
            <person name="Goeker M."/>
        </authorList>
    </citation>
    <scope>NUCLEOTIDE SEQUENCE</scope>
    <source>
        <strain evidence="10">DSM 26174</strain>
    </source>
</reference>
<evidence type="ECO:0000256" key="8">
    <source>
        <dbReference type="ARBA" id="ARBA00047664"/>
    </source>
</evidence>
<dbReference type="SUPFAM" id="SSF53328">
    <property type="entry name" value="Formyltransferase"/>
    <property type="match status" value="1"/>
</dbReference>
<evidence type="ECO:0000313" key="11">
    <source>
        <dbReference type="Proteomes" id="UP001185092"/>
    </source>
</evidence>
<dbReference type="InterPro" id="IPR001555">
    <property type="entry name" value="GART_AS"/>
</dbReference>
<dbReference type="GO" id="GO:0006189">
    <property type="term" value="P:'de novo' IMP biosynthetic process"/>
    <property type="evidence" value="ECO:0007669"/>
    <property type="project" value="TreeGrafter"/>
</dbReference>
<comment type="similarity">
    <text evidence="5">Belongs to the GART family.</text>
</comment>
<dbReference type="Gene3D" id="3.40.50.170">
    <property type="entry name" value="Formyl transferase, N-terminal domain"/>
    <property type="match status" value="1"/>
</dbReference>
<evidence type="ECO:0000256" key="3">
    <source>
        <dbReference type="ARBA" id="ARBA00022679"/>
    </source>
</evidence>
<evidence type="ECO:0000256" key="5">
    <source>
        <dbReference type="ARBA" id="ARBA00038440"/>
    </source>
</evidence>
<dbReference type="PROSITE" id="PS00373">
    <property type="entry name" value="GART"/>
    <property type="match status" value="1"/>
</dbReference>
<accession>A0AAE3XPX4</accession>
<dbReference type="InterPro" id="IPR002376">
    <property type="entry name" value="Formyl_transf_N"/>
</dbReference>
<comment type="caution">
    <text evidence="10">The sequence shown here is derived from an EMBL/GenBank/DDBJ whole genome shotgun (WGS) entry which is preliminary data.</text>
</comment>
<organism evidence="10 11">
    <name type="scientific">Aureibacter tunicatorum</name>
    <dbReference type="NCBI Taxonomy" id="866807"/>
    <lineage>
        <taxon>Bacteria</taxon>
        <taxon>Pseudomonadati</taxon>
        <taxon>Bacteroidota</taxon>
        <taxon>Cytophagia</taxon>
        <taxon>Cytophagales</taxon>
        <taxon>Persicobacteraceae</taxon>
        <taxon>Aureibacter</taxon>
    </lineage>
</organism>
<dbReference type="EMBL" id="JAVDQD010000004">
    <property type="protein sequence ID" value="MDR6240455.1"/>
    <property type="molecule type" value="Genomic_DNA"/>
</dbReference>
<keyword evidence="3" id="KW-0808">Transferase</keyword>
<dbReference type="CDD" id="cd08653">
    <property type="entry name" value="FMT_core_like_3"/>
    <property type="match status" value="1"/>
</dbReference>
<dbReference type="RefSeq" id="WP_309940395.1">
    <property type="nucleotide sequence ID" value="NZ_AP025305.1"/>
</dbReference>
<evidence type="ECO:0000256" key="4">
    <source>
        <dbReference type="ARBA" id="ARBA00022755"/>
    </source>
</evidence>
<evidence type="ECO:0000313" key="10">
    <source>
        <dbReference type="EMBL" id="MDR6240455.1"/>
    </source>
</evidence>
<sequence>MDKLEINKQDGDLLKIAVLCGDSAQHAYLIEQLSQYFSIVGVVIETDNAQMKKLWGKKRYRLWLYRHYHSIKRKWNGDALARRKFFQESNLSKASTEEIPTLMPECVNAPIVATTLREWQADIIISSGVMFIGKKVRNASAPIINLHTGVLPYYKGNQCIFFAMYNNEFDKIGTTLHLVTDKLDGGDVISIAKPEVLANDNDEALYAKSAKSGISRLIEVLNVLNSQGQIELSKQDDAGKMYSHMDRTPWVDMKYYFKKKFDINKSSLFNSAIRDN</sequence>
<comment type="pathway">
    <text evidence="1">Purine metabolism; IMP biosynthesis via de novo pathway; N(2)-formyl-N(1)-(5-phospho-D-ribosyl)glycinamide from N(1)-(5-phospho-D-ribosyl)glycinamide (10-formyl THF route): step 1/1.</text>
</comment>
<dbReference type="Proteomes" id="UP001185092">
    <property type="component" value="Unassembled WGS sequence"/>
</dbReference>
<feature type="domain" description="Formyl transferase N-terminal" evidence="9">
    <location>
        <begin position="103"/>
        <end position="221"/>
    </location>
</feature>
<proteinExistence type="inferred from homology"/>
<dbReference type="GO" id="GO:0005737">
    <property type="term" value="C:cytoplasm"/>
    <property type="evidence" value="ECO:0007669"/>
    <property type="project" value="TreeGrafter"/>
</dbReference>
<evidence type="ECO:0000259" key="9">
    <source>
        <dbReference type="Pfam" id="PF00551"/>
    </source>
</evidence>
<dbReference type="GO" id="GO:0004644">
    <property type="term" value="F:phosphoribosylglycinamide formyltransferase activity"/>
    <property type="evidence" value="ECO:0007669"/>
    <property type="project" value="UniProtKB-EC"/>
</dbReference>
<protein>
    <recommendedName>
        <fullName evidence="2">phosphoribosylglycinamide formyltransferase 1</fullName>
        <ecNumber evidence="2">2.1.2.2</ecNumber>
    </recommendedName>
    <alternativeName>
        <fullName evidence="7">5'-phosphoribosylglycinamide transformylase</fullName>
    </alternativeName>
    <alternativeName>
        <fullName evidence="6">GAR transformylase</fullName>
    </alternativeName>
</protein>
<dbReference type="PANTHER" id="PTHR43369">
    <property type="entry name" value="PHOSPHORIBOSYLGLYCINAMIDE FORMYLTRANSFERASE"/>
    <property type="match status" value="1"/>
</dbReference>
<evidence type="ECO:0000256" key="6">
    <source>
        <dbReference type="ARBA" id="ARBA00041324"/>
    </source>
</evidence>
<name>A0AAE3XPX4_9BACT</name>
<keyword evidence="4" id="KW-0658">Purine biosynthesis</keyword>
<dbReference type="InterPro" id="IPR036477">
    <property type="entry name" value="Formyl_transf_N_sf"/>
</dbReference>
<evidence type="ECO:0000256" key="7">
    <source>
        <dbReference type="ARBA" id="ARBA00041682"/>
    </source>
</evidence>
<dbReference type="PANTHER" id="PTHR43369:SF2">
    <property type="entry name" value="PHOSPHORIBOSYLGLYCINAMIDE FORMYLTRANSFERASE"/>
    <property type="match status" value="1"/>
</dbReference>
<dbReference type="EC" id="2.1.2.2" evidence="2"/>
<dbReference type="Pfam" id="PF00551">
    <property type="entry name" value="Formyl_trans_N"/>
    <property type="match status" value="1"/>
</dbReference>
<evidence type="ECO:0000256" key="1">
    <source>
        <dbReference type="ARBA" id="ARBA00005054"/>
    </source>
</evidence>
<gene>
    <name evidence="10" type="ORF">HNQ88_003521</name>
</gene>
<comment type="catalytic activity">
    <reaction evidence="8">
        <text>N(1)-(5-phospho-beta-D-ribosyl)glycinamide + (6R)-10-formyltetrahydrofolate = N(2)-formyl-N(1)-(5-phospho-beta-D-ribosyl)glycinamide + (6S)-5,6,7,8-tetrahydrofolate + H(+)</text>
        <dbReference type="Rhea" id="RHEA:15053"/>
        <dbReference type="ChEBI" id="CHEBI:15378"/>
        <dbReference type="ChEBI" id="CHEBI:57453"/>
        <dbReference type="ChEBI" id="CHEBI:143788"/>
        <dbReference type="ChEBI" id="CHEBI:147286"/>
        <dbReference type="ChEBI" id="CHEBI:195366"/>
        <dbReference type="EC" id="2.1.2.2"/>
    </reaction>
</comment>
<dbReference type="AlphaFoldDB" id="A0AAE3XPX4"/>
<keyword evidence="11" id="KW-1185">Reference proteome</keyword>